<reference evidence="2" key="1">
    <citation type="submission" date="2016-10" db="EMBL/GenBank/DDBJ databases">
        <title>CRISPR-Cas defence system in Roseofilum reptotaenium: evidence of a bacteriophage-cyanobacterium arms race in the coral black band disease.</title>
        <authorList>
            <person name="Buerger P."/>
            <person name="Wood-Charlson E.M."/>
            <person name="Weynberg K.D."/>
            <person name="Willis B."/>
            <person name="Van Oppen M.J."/>
        </authorList>
    </citation>
    <scope>NUCLEOTIDE SEQUENCE [LARGE SCALE GENOMIC DNA]</scope>
    <source>
        <strain evidence="2">AO1-A</strain>
    </source>
</reference>
<organism evidence="2 3">
    <name type="scientific">Roseofilum reptotaenium AO1-A</name>
    <dbReference type="NCBI Taxonomy" id="1925591"/>
    <lineage>
        <taxon>Bacteria</taxon>
        <taxon>Bacillati</taxon>
        <taxon>Cyanobacteriota</taxon>
        <taxon>Cyanophyceae</taxon>
        <taxon>Desertifilales</taxon>
        <taxon>Desertifilaceae</taxon>
        <taxon>Roseofilum</taxon>
    </lineage>
</organism>
<name>A0A1L9QMM7_9CYAN</name>
<dbReference type="EMBL" id="MLAW01000041">
    <property type="protein sequence ID" value="OJJ22693.1"/>
    <property type="molecule type" value="Genomic_DNA"/>
</dbReference>
<sequence length="150" mass="16576">MKIVQKLPWPSLAILLISYTSFAAALPPLNWLDEPPSFSAEVRLWILATLLALSFTALLTAPLRQLKEGMVKGFQSDLGLLLGVVTLGFFSVLILSRIHVFYRGFVLLCSGALARLDLQTLGFTEWQAFFILAITSVLGLIVGWMMAYLS</sequence>
<accession>A0A1L9QMM7</accession>
<evidence type="ECO:0000256" key="1">
    <source>
        <dbReference type="SAM" id="Phobius"/>
    </source>
</evidence>
<comment type="caution">
    <text evidence="2">The sequence shown here is derived from an EMBL/GenBank/DDBJ whole genome shotgun (WGS) entry which is preliminary data.</text>
</comment>
<feature type="transmembrane region" description="Helical" evidence="1">
    <location>
        <begin position="128"/>
        <end position="149"/>
    </location>
</feature>
<evidence type="ECO:0000313" key="3">
    <source>
        <dbReference type="Proteomes" id="UP000183940"/>
    </source>
</evidence>
<keyword evidence="3" id="KW-1185">Reference proteome</keyword>
<keyword evidence="1" id="KW-1133">Transmembrane helix</keyword>
<protein>
    <submittedName>
        <fullName evidence="2">Uncharacterized protein</fullName>
    </submittedName>
</protein>
<dbReference type="AlphaFoldDB" id="A0A1L9QMM7"/>
<dbReference type="Proteomes" id="UP000183940">
    <property type="component" value="Unassembled WGS sequence"/>
</dbReference>
<feature type="transmembrane region" description="Helical" evidence="1">
    <location>
        <begin position="42"/>
        <end position="61"/>
    </location>
</feature>
<keyword evidence="1" id="KW-0812">Transmembrane</keyword>
<keyword evidence="1" id="KW-0472">Membrane</keyword>
<feature type="transmembrane region" description="Helical" evidence="1">
    <location>
        <begin position="73"/>
        <end position="94"/>
    </location>
</feature>
<evidence type="ECO:0000313" key="2">
    <source>
        <dbReference type="EMBL" id="OJJ22693.1"/>
    </source>
</evidence>
<proteinExistence type="predicted"/>
<gene>
    <name evidence="2" type="ORF">BI308_19245</name>
</gene>
<dbReference type="STRING" id="1925591.BI308_19245"/>